<evidence type="ECO:0000256" key="3">
    <source>
        <dbReference type="ARBA" id="ARBA00022448"/>
    </source>
</evidence>
<evidence type="ECO:0000313" key="13">
    <source>
        <dbReference type="Proteomes" id="UP001642483"/>
    </source>
</evidence>
<dbReference type="EMBL" id="CAWYQH010000119">
    <property type="protein sequence ID" value="CAK8691387.1"/>
    <property type="molecule type" value="Genomic_DNA"/>
</dbReference>
<proteinExistence type="inferred from homology"/>
<evidence type="ECO:0000259" key="11">
    <source>
        <dbReference type="PROSITE" id="PS50893"/>
    </source>
</evidence>
<keyword evidence="5" id="KW-0547">Nucleotide-binding</keyword>
<reference evidence="12 13" key="1">
    <citation type="submission" date="2024-02" db="EMBL/GenBank/DDBJ databases">
        <authorList>
            <person name="Daric V."/>
            <person name="Darras S."/>
        </authorList>
    </citation>
    <scope>NUCLEOTIDE SEQUENCE [LARGE SCALE GENOMIC DNA]</scope>
</reference>
<keyword evidence="3" id="KW-0813">Transport</keyword>
<dbReference type="SMART" id="SM00382">
    <property type="entry name" value="AAA"/>
    <property type="match status" value="1"/>
</dbReference>
<comment type="similarity">
    <text evidence="2">Belongs to the ABC transporter superfamily. ABCG family. Eye pigment precursor importer (TC 3.A.1.204) subfamily.</text>
</comment>
<feature type="transmembrane region" description="Helical" evidence="10">
    <location>
        <begin position="462"/>
        <end position="485"/>
    </location>
</feature>
<feature type="domain" description="ABC transporter" evidence="11">
    <location>
        <begin position="35"/>
        <end position="272"/>
    </location>
</feature>
<dbReference type="InterPro" id="IPR043926">
    <property type="entry name" value="ABCG_dom"/>
</dbReference>
<dbReference type="CDD" id="cd03213">
    <property type="entry name" value="ABCG_EPDR"/>
    <property type="match status" value="1"/>
</dbReference>
<comment type="subcellular location">
    <subcellularLocation>
        <location evidence="1">Membrane</location>
        <topology evidence="1">Multi-pass membrane protein</topology>
    </subcellularLocation>
</comment>
<dbReference type="InterPro" id="IPR027417">
    <property type="entry name" value="P-loop_NTPase"/>
</dbReference>
<feature type="region of interest" description="Disordered" evidence="9">
    <location>
        <begin position="1"/>
        <end position="22"/>
    </location>
</feature>
<dbReference type="Pfam" id="PF00005">
    <property type="entry name" value="ABC_tran"/>
    <property type="match status" value="1"/>
</dbReference>
<evidence type="ECO:0000256" key="7">
    <source>
        <dbReference type="ARBA" id="ARBA00022989"/>
    </source>
</evidence>
<dbReference type="PANTHER" id="PTHR48041">
    <property type="entry name" value="ABC TRANSPORTER G FAMILY MEMBER 28"/>
    <property type="match status" value="1"/>
</dbReference>
<evidence type="ECO:0000256" key="1">
    <source>
        <dbReference type="ARBA" id="ARBA00004141"/>
    </source>
</evidence>
<dbReference type="InterPro" id="IPR050352">
    <property type="entry name" value="ABCG_transporters"/>
</dbReference>
<organism evidence="12 13">
    <name type="scientific">Clavelina lepadiformis</name>
    <name type="common">Light-bulb sea squirt</name>
    <name type="synonym">Ascidia lepadiformis</name>
    <dbReference type="NCBI Taxonomy" id="159417"/>
    <lineage>
        <taxon>Eukaryota</taxon>
        <taxon>Metazoa</taxon>
        <taxon>Chordata</taxon>
        <taxon>Tunicata</taxon>
        <taxon>Ascidiacea</taxon>
        <taxon>Aplousobranchia</taxon>
        <taxon>Clavelinidae</taxon>
        <taxon>Clavelina</taxon>
    </lineage>
</organism>
<keyword evidence="6" id="KW-0067">ATP-binding</keyword>
<evidence type="ECO:0000256" key="2">
    <source>
        <dbReference type="ARBA" id="ARBA00005814"/>
    </source>
</evidence>
<protein>
    <recommendedName>
        <fullName evidence="11">ABC transporter domain-containing protein</fullName>
    </recommendedName>
</protein>
<keyword evidence="13" id="KW-1185">Reference proteome</keyword>
<dbReference type="Gene3D" id="3.40.50.300">
    <property type="entry name" value="P-loop containing nucleotide triphosphate hydrolases"/>
    <property type="match status" value="1"/>
</dbReference>
<evidence type="ECO:0000313" key="12">
    <source>
        <dbReference type="EMBL" id="CAK8691387.1"/>
    </source>
</evidence>
<dbReference type="InterPro" id="IPR013525">
    <property type="entry name" value="ABC2_TM"/>
</dbReference>
<evidence type="ECO:0000256" key="9">
    <source>
        <dbReference type="SAM" id="MobiDB-lite"/>
    </source>
</evidence>
<sequence length="708" mass="78529">MTDEVLLSTTEGQRPDQKASDFAHSGRLAQPGLELRFEHLSFSVKGKQILEDISGTAHPGKVMAVMGPSGSGKTTLLNVLGGRVQCARCQATIGGLPLTKKTRRKISYVLQQDIFFPNLTLQQTLEFAAELRLPESMPTACKKEIVAQLIEQLDMEKCTKTIIGDNMNRGLSGGEKKRANIANELLTDPAVLLLDEPTSGLDSSTAYALTISLKKYAVQSGKTVMMTIHQPSVQMFYQFDTILLLSAGRIAYYGTPSDVVSHFAEMGHSCDTSHYNPADFILDVVKSGSEAAEHLIADSNQRRLTTPDCPILPETVAGKAKGALVSRDDVVITTETGKEKFSNLNLNESDLRNGNYSTGNGKAAANDEKYISRDPEKADVIDDVKSSVDESDLSLEDENRRRWPTSFTKQLSVLTIRSFIQGKYRYLSTLKFVKTIGVALITGLVWWQIGRGKITEQQALDIGGALFFITVFNSFNSLFDVLVIFPSEREVVNKERMGGSYRLSSYYISKTISELPLALVLPSISMIIFYWMAGLNGYNNAWAFFGSWLDMIMVTIASQSLGIFVSAATMDFEHGLVLAIFMMITYMLLGGFYIKSLPPWLSWLRYVSPFLYAWTLMLYFEFDSDYRVICNTENSLYPSCLPPQGGGNDTMATISSNTTRYVKKSEILVFNGADVPAWICCVALVTTLVLFRVLGYVLLRLFHKPIVK</sequence>
<dbReference type="InterPro" id="IPR003593">
    <property type="entry name" value="AAA+_ATPase"/>
</dbReference>
<evidence type="ECO:0000256" key="8">
    <source>
        <dbReference type="ARBA" id="ARBA00023136"/>
    </source>
</evidence>
<dbReference type="InterPro" id="IPR017871">
    <property type="entry name" value="ABC_transporter-like_CS"/>
</dbReference>
<feature type="transmembrane region" description="Helical" evidence="10">
    <location>
        <begin position="506"/>
        <end position="533"/>
    </location>
</feature>
<name>A0ABP0GI22_CLALP</name>
<dbReference type="PANTHER" id="PTHR48041:SF63">
    <property type="entry name" value="EARLY GENE AT 23, ISOFORM C"/>
    <property type="match status" value="1"/>
</dbReference>
<dbReference type="PROSITE" id="PS00211">
    <property type="entry name" value="ABC_TRANSPORTER_1"/>
    <property type="match status" value="1"/>
</dbReference>
<dbReference type="Pfam" id="PF01061">
    <property type="entry name" value="ABC2_membrane"/>
    <property type="match status" value="1"/>
</dbReference>
<keyword evidence="7 10" id="KW-1133">Transmembrane helix</keyword>
<feature type="transmembrane region" description="Helical" evidence="10">
    <location>
        <begin position="432"/>
        <end position="450"/>
    </location>
</feature>
<evidence type="ECO:0000256" key="5">
    <source>
        <dbReference type="ARBA" id="ARBA00022741"/>
    </source>
</evidence>
<dbReference type="PROSITE" id="PS50893">
    <property type="entry name" value="ABC_TRANSPORTER_2"/>
    <property type="match status" value="1"/>
</dbReference>
<feature type="transmembrane region" description="Helical" evidence="10">
    <location>
        <begin position="575"/>
        <end position="594"/>
    </location>
</feature>
<feature type="transmembrane region" description="Helical" evidence="10">
    <location>
        <begin position="675"/>
        <end position="699"/>
    </location>
</feature>
<gene>
    <name evidence="12" type="ORF">CVLEPA_LOCUS23948</name>
</gene>
<evidence type="ECO:0000256" key="10">
    <source>
        <dbReference type="SAM" id="Phobius"/>
    </source>
</evidence>
<dbReference type="Proteomes" id="UP001642483">
    <property type="component" value="Unassembled WGS sequence"/>
</dbReference>
<dbReference type="InterPro" id="IPR003439">
    <property type="entry name" value="ABC_transporter-like_ATP-bd"/>
</dbReference>
<accession>A0ABP0GI22</accession>
<evidence type="ECO:0000256" key="6">
    <source>
        <dbReference type="ARBA" id="ARBA00022840"/>
    </source>
</evidence>
<keyword evidence="4 10" id="KW-0812">Transmembrane</keyword>
<feature type="transmembrane region" description="Helical" evidence="10">
    <location>
        <begin position="545"/>
        <end position="568"/>
    </location>
</feature>
<dbReference type="SUPFAM" id="SSF52540">
    <property type="entry name" value="P-loop containing nucleoside triphosphate hydrolases"/>
    <property type="match status" value="1"/>
</dbReference>
<comment type="caution">
    <text evidence="12">The sequence shown here is derived from an EMBL/GenBank/DDBJ whole genome shotgun (WGS) entry which is preliminary data.</text>
</comment>
<dbReference type="Pfam" id="PF19055">
    <property type="entry name" value="ABC2_membrane_7"/>
    <property type="match status" value="1"/>
</dbReference>
<evidence type="ECO:0000256" key="4">
    <source>
        <dbReference type="ARBA" id="ARBA00022692"/>
    </source>
</evidence>
<keyword evidence="8 10" id="KW-0472">Membrane</keyword>